<dbReference type="AlphaFoldDB" id="A0A2Y9CAP9"/>
<organism evidence="3 4">
    <name type="scientific">Faecalicatena orotica</name>
    <dbReference type="NCBI Taxonomy" id="1544"/>
    <lineage>
        <taxon>Bacteria</taxon>
        <taxon>Bacillati</taxon>
        <taxon>Bacillota</taxon>
        <taxon>Clostridia</taxon>
        <taxon>Lachnospirales</taxon>
        <taxon>Lachnospiraceae</taxon>
        <taxon>Faecalicatena</taxon>
    </lineage>
</organism>
<dbReference type="GO" id="GO:0000155">
    <property type="term" value="F:phosphorelay sensor kinase activity"/>
    <property type="evidence" value="ECO:0007669"/>
    <property type="project" value="InterPro"/>
</dbReference>
<keyword evidence="3" id="KW-0808">Transferase</keyword>
<keyword evidence="3" id="KW-0418">Kinase</keyword>
<dbReference type="InterPro" id="IPR010559">
    <property type="entry name" value="Sig_transdc_His_kin_internal"/>
</dbReference>
<keyword evidence="4" id="KW-1185">Reference proteome</keyword>
<evidence type="ECO:0000313" key="3">
    <source>
        <dbReference type="EMBL" id="PWJ22562.1"/>
    </source>
</evidence>
<dbReference type="InterPro" id="IPR003594">
    <property type="entry name" value="HATPase_dom"/>
</dbReference>
<dbReference type="Proteomes" id="UP000245845">
    <property type="component" value="Unassembled WGS sequence"/>
</dbReference>
<comment type="caution">
    <text evidence="3">The sequence shown here is derived from an EMBL/GenBank/DDBJ whole genome shotgun (WGS) entry which is preliminary data.</text>
</comment>
<dbReference type="Gene3D" id="3.30.565.10">
    <property type="entry name" value="Histidine kinase-like ATPase, C-terminal domain"/>
    <property type="match status" value="1"/>
</dbReference>
<gene>
    <name evidence="3" type="ORF">A8806_11817</name>
</gene>
<feature type="transmembrane region" description="Helical" evidence="1">
    <location>
        <begin position="6"/>
        <end position="28"/>
    </location>
</feature>
<dbReference type="PANTHER" id="PTHR34220:SF7">
    <property type="entry name" value="SENSOR HISTIDINE KINASE YPDA"/>
    <property type="match status" value="1"/>
</dbReference>
<protein>
    <submittedName>
        <fullName evidence="3">Two-component system sensor histidine kinase YesM</fullName>
    </submittedName>
</protein>
<accession>A0A2Y9CAP9</accession>
<proteinExistence type="predicted"/>
<dbReference type="InterPro" id="IPR050640">
    <property type="entry name" value="Bact_2-comp_sensor_kinase"/>
</dbReference>
<dbReference type="SUPFAM" id="SSF55874">
    <property type="entry name" value="ATPase domain of HSP90 chaperone/DNA topoisomerase II/histidine kinase"/>
    <property type="match status" value="1"/>
</dbReference>
<evidence type="ECO:0000313" key="4">
    <source>
        <dbReference type="Proteomes" id="UP000245845"/>
    </source>
</evidence>
<reference evidence="3 4" key="1">
    <citation type="submission" date="2018-05" db="EMBL/GenBank/DDBJ databases">
        <title>The Hungate 1000. A catalogue of reference genomes from the rumen microbiome.</title>
        <authorList>
            <person name="Kelly W."/>
        </authorList>
    </citation>
    <scope>NUCLEOTIDE SEQUENCE [LARGE SCALE GENOMIC DNA]</scope>
    <source>
        <strain evidence="3 4">NLAE-zl-C242</strain>
    </source>
</reference>
<feature type="transmembrane region" description="Helical" evidence="1">
    <location>
        <begin position="35"/>
        <end position="55"/>
    </location>
</feature>
<feature type="domain" description="Histidine kinase/HSP90-like ATPase" evidence="2">
    <location>
        <begin position="206"/>
        <end position="327"/>
    </location>
</feature>
<dbReference type="Pfam" id="PF02518">
    <property type="entry name" value="HATPase_c"/>
    <property type="match status" value="1"/>
</dbReference>
<keyword evidence="1" id="KW-0812">Transmembrane</keyword>
<keyword evidence="1" id="KW-1133">Transmembrane helix</keyword>
<dbReference type="RefSeq" id="WP_242996237.1">
    <property type="nucleotide sequence ID" value="NZ_BAAACK010000010.1"/>
</dbReference>
<dbReference type="Pfam" id="PF06580">
    <property type="entry name" value="His_kinase"/>
    <property type="match status" value="1"/>
</dbReference>
<dbReference type="InterPro" id="IPR036890">
    <property type="entry name" value="HATPase_C_sf"/>
</dbReference>
<evidence type="ECO:0000259" key="2">
    <source>
        <dbReference type="SMART" id="SM00387"/>
    </source>
</evidence>
<dbReference type="GO" id="GO:0016020">
    <property type="term" value="C:membrane"/>
    <property type="evidence" value="ECO:0007669"/>
    <property type="project" value="InterPro"/>
</dbReference>
<name>A0A2Y9CAP9_9FIRM</name>
<dbReference type="PANTHER" id="PTHR34220">
    <property type="entry name" value="SENSOR HISTIDINE KINASE YPDA"/>
    <property type="match status" value="1"/>
</dbReference>
<sequence>MKRTYYRILCIIPVTLVLISDLGIFLMVCLRQTSFFMIFILLAIIHVGLSVYIWFCLHRPQKIMEEAAADYHSIQDFDAFSACASPYLSENLLNMMRDFKNQKIDFASSQKQAEYLALQNQINPHFLYNTLEALRGDTLYEGLNTVSSVIEALATFFRYTITDTGNLTTLENELEHTENYFIIQKYRFGDKINMTVNWPDDKNEVLTLLIPKLTLQPIIENSIFHGLEKKSGNGEITISIETTERFLFINVSDTGIGMSPAILRRINESLQNLAGSPRTNDSQEHQSIALQNVARRIKLLFGSEYGLHLYSTKEIGTDVHIILPKIQKRNLTP</sequence>
<evidence type="ECO:0000256" key="1">
    <source>
        <dbReference type="SAM" id="Phobius"/>
    </source>
</evidence>
<dbReference type="SMART" id="SM00387">
    <property type="entry name" value="HATPase_c"/>
    <property type="match status" value="1"/>
</dbReference>
<keyword evidence="1" id="KW-0472">Membrane</keyword>
<dbReference type="EMBL" id="QGDL01000018">
    <property type="protein sequence ID" value="PWJ22562.1"/>
    <property type="molecule type" value="Genomic_DNA"/>
</dbReference>